<sequence>MPNMRPLQPTLGPSRAHIGDLSEQVVERAEELFSDCLARQLKQVFGRPPDPALLAKLRERASAAMTVNVGMDFALHAKLMPTFWQPFFLISELNEARTATYGFVARRPEDVVGDRPESKRTPYCVRLLSPNLLQTSAASPDWEVEYSLRSVASSSIKQVVEGDLSLVREAIRTAGWDALL</sequence>
<reference evidence="1" key="1">
    <citation type="submission" date="2023-10" db="EMBL/GenBank/DDBJ databases">
        <authorList>
            <person name="Chen Y."/>
            <person name="Shah S."/>
            <person name="Dougan E. K."/>
            <person name="Thang M."/>
            <person name="Chan C."/>
        </authorList>
    </citation>
    <scope>NUCLEOTIDE SEQUENCE [LARGE SCALE GENOMIC DNA]</scope>
</reference>
<organism evidence="1 2">
    <name type="scientific">Prorocentrum cordatum</name>
    <dbReference type="NCBI Taxonomy" id="2364126"/>
    <lineage>
        <taxon>Eukaryota</taxon>
        <taxon>Sar</taxon>
        <taxon>Alveolata</taxon>
        <taxon>Dinophyceae</taxon>
        <taxon>Prorocentrales</taxon>
        <taxon>Prorocentraceae</taxon>
        <taxon>Prorocentrum</taxon>
    </lineage>
</organism>
<accession>A0ABN9SSW9</accession>
<keyword evidence="2" id="KW-1185">Reference proteome</keyword>
<gene>
    <name evidence="1" type="ORF">PCOR1329_LOCUS32317</name>
</gene>
<evidence type="ECO:0000313" key="2">
    <source>
        <dbReference type="Proteomes" id="UP001189429"/>
    </source>
</evidence>
<name>A0ABN9SSW9_9DINO</name>
<dbReference type="Proteomes" id="UP001189429">
    <property type="component" value="Unassembled WGS sequence"/>
</dbReference>
<protein>
    <submittedName>
        <fullName evidence="1">Uncharacterized protein</fullName>
    </submittedName>
</protein>
<proteinExistence type="predicted"/>
<evidence type="ECO:0000313" key="1">
    <source>
        <dbReference type="EMBL" id="CAK0835314.1"/>
    </source>
</evidence>
<dbReference type="EMBL" id="CAUYUJ010013047">
    <property type="protein sequence ID" value="CAK0835314.1"/>
    <property type="molecule type" value="Genomic_DNA"/>
</dbReference>
<comment type="caution">
    <text evidence="1">The sequence shown here is derived from an EMBL/GenBank/DDBJ whole genome shotgun (WGS) entry which is preliminary data.</text>
</comment>